<feature type="compositionally biased region" description="Polar residues" evidence="9">
    <location>
        <begin position="1077"/>
        <end position="1086"/>
    </location>
</feature>
<dbReference type="InterPro" id="IPR036236">
    <property type="entry name" value="Znf_C2H2_sf"/>
</dbReference>
<keyword evidence="7" id="KW-0539">Nucleus</keyword>
<evidence type="ECO:0000313" key="12">
    <source>
        <dbReference type="Proteomes" id="UP000314982"/>
    </source>
</evidence>
<reference evidence="11" key="2">
    <citation type="submission" date="2025-08" db="UniProtKB">
        <authorList>
            <consortium name="Ensembl"/>
        </authorList>
    </citation>
    <scope>IDENTIFICATION</scope>
</reference>
<evidence type="ECO:0000256" key="1">
    <source>
        <dbReference type="ARBA" id="ARBA00004123"/>
    </source>
</evidence>
<feature type="domain" description="C2H2-type" evidence="10">
    <location>
        <begin position="747"/>
        <end position="769"/>
    </location>
</feature>
<accession>A0A4W5NPR7</accession>
<reference evidence="11" key="3">
    <citation type="submission" date="2025-09" db="UniProtKB">
        <authorList>
            <consortium name="Ensembl"/>
        </authorList>
    </citation>
    <scope>IDENTIFICATION</scope>
</reference>
<evidence type="ECO:0000256" key="8">
    <source>
        <dbReference type="PROSITE-ProRule" id="PRU00042"/>
    </source>
</evidence>
<dbReference type="PANTHER" id="PTHR24376:SF216">
    <property type="entry name" value="ZINC FINGER PROTEIN 420-LIKE"/>
    <property type="match status" value="1"/>
</dbReference>
<feature type="compositionally biased region" description="Low complexity" evidence="9">
    <location>
        <begin position="356"/>
        <end position="367"/>
    </location>
</feature>
<dbReference type="GeneTree" id="ENSGT01150000286918"/>
<feature type="domain" description="C2H2-type" evidence="10">
    <location>
        <begin position="1125"/>
        <end position="1152"/>
    </location>
</feature>
<comment type="subcellular location">
    <subcellularLocation>
        <location evidence="1">Nucleus</location>
    </subcellularLocation>
</comment>
<evidence type="ECO:0000256" key="9">
    <source>
        <dbReference type="SAM" id="MobiDB-lite"/>
    </source>
</evidence>
<feature type="domain" description="C2H2-type" evidence="10">
    <location>
        <begin position="1153"/>
        <end position="1180"/>
    </location>
</feature>
<keyword evidence="4" id="KW-0677">Repeat</keyword>
<dbReference type="Proteomes" id="UP000314982">
    <property type="component" value="Unassembled WGS sequence"/>
</dbReference>
<evidence type="ECO:0000256" key="3">
    <source>
        <dbReference type="ARBA" id="ARBA00022723"/>
    </source>
</evidence>
<feature type="region of interest" description="Disordered" evidence="9">
    <location>
        <begin position="1260"/>
        <end position="1303"/>
    </location>
</feature>
<dbReference type="Ensembl" id="ENSHHUT00000056025.1">
    <property type="protein sequence ID" value="ENSHHUP00000054141.1"/>
    <property type="gene ID" value="ENSHHUG00000032499.1"/>
</dbReference>
<protein>
    <recommendedName>
        <fullName evidence="10">C2H2-type domain-containing protein</fullName>
    </recommendedName>
</protein>
<feature type="region of interest" description="Disordered" evidence="9">
    <location>
        <begin position="777"/>
        <end position="807"/>
    </location>
</feature>
<feature type="domain" description="C2H2-type" evidence="10">
    <location>
        <begin position="666"/>
        <end position="693"/>
    </location>
</feature>
<feature type="domain" description="C2H2-type" evidence="10">
    <location>
        <begin position="902"/>
        <end position="929"/>
    </location>
</feature>
<comment type="similarity">
    <text evidence="2">Belongs to the krueppel C2H2-type zinc-finger protein family.</text>
</comment>
<dbReference type="InterPro" id="IPR013087">
    <property type="entry name" value="Znf_C2H2_type"/>
</dbReference>
<evidence type="ECO:0000256" key="5">
    <source>
        <dbReference type="ARBA" id="ARBA00022771"/>
    </source>
</evidence>
<dbReference type="CDD" id="cd11657">
    <property type="entry name" value="TIN2_N"/>
    <property type="match status" value="1"/>
</dbReference>
<dbReference type="GO" id="GO:0008270">
    <property type="term" value="F:zinc ion binding"/>
    <property type="evidence" value="ECO:0007669"/>
    <property type="project" value="UniProtKB-KW"/>
</dbReference>
<feature type="domain" description="C2H2-type" evidence="10">
    <location>
        <begin position="623"/>
        <end position="657"/>
    </location>
</feature>
<keyword evidence="3" id="KW-0479">Metal-binding</keyword>
<feature type="compositionally biased region" description="Polar residues" evidence="9">
    <location>
        <begin position="791"/>
        <end position="802"/>
    </location>
</feature>
<feature type="domain" description="C2H2-type" evidence="10">
    <location>
        <begin position="477"/>
        <end position="504"/>
    </location>
</feature>
<feature type="domain" description="C2H2-type" evidence="10">
    <location>
        <begin position="694"/>
        <end position="714"/>
    </location>
</feature>
<feature type="domain" description="C2H2-type" evidence="10">
    <location>
        <begin position="1391"/>
        <end position="1428"/>
    </location>
</feature>
<keyword evidence="12" id="KW-1185">Reference proteome</keyword>
<sequence length="1486" mass="171076">MDYGLVEEFVTTVLEVVPDLMSYRERVQLIMGLRAQLVLELCRTDHLADPETIQPHLNRLRSCVITHREKEIPDPEVEASESNFLKLIQSLLEDPIEREHFFQNVYSEEFGLKYDSALQSLVWEFLCRLEKLLPTPTLQQTASWFLPDPSILEDCVHFVCHPKPLKTLLQYHNNAYEYVDTNALSSVDYILSSLSLSPLKTVVIFPDQTDPEIKSEPMEEPLHNEHMNIQSPASSDNDSEMLPLLESDYVKSVEGMHSDGNLSVEILSLQIQGSEEVCIHKETTVGNLKHETADKESAKERELDGAFHQPQTDSGLKIHTPHSIQQKVQDSSSLSTSCLLRQPAVLLHRLDITDMPLPVSSPTLSPTLRRKRLQIEKVGSQGQRAGWIISPESNRNANGQPPPETEQDRVPSNDDAPKKRKAGRGLEEENLHHHIKDFHSEECSGQNREPFDSIPQYSLAPDLSHVMGQSNRSQRVKMCSLCRKTFIGAKDLMAHMRSHTEQSPYQCTQCLQSFEHQEDLQKHQQIGCEVAAQPEEDNMSMASFEKDKMSTTSFEEDNMSTTYFEDGIETYQYSHRDTQPASNVRPTPREFSKARTCHVCQETFHSAYLMRKHLNSKHDQLPYQCCDCGEHFKRRFHLKEHKKFCLAASSTTSNIRPTPDQSSKTRTCSLCNKTFDSPYLMRKHLKSQHDQLPYQCPGCGGNFKRKFHLKEHKKECLVAKSLLSCSLCDKTFIEASNLTKHMQSHTYQCTKCLQSFERQEDLQKHLQNVFEEPAQFEEDNTSMPSFEDGTGISQPNDTSNVLPTRKESSRARTCRLCHKTFDTIHLMKKHLNSKHAQLPYQCLHCGENFRKKFNLKEHQKECHKPTPTQSSKARTCRVCHKTFVSVHLMRKHLKSKHDLLPYQCLGCGEHFYKNSHLLEHEKVCSAAKRLLTCCECGKTFKLSKLKGCNQVNQQQAPREDHQETNTILIVENGMEIPQSFSTTPQNPTTSNALTIQGQSSKIANRYETCLLCNEMFENGENLRKHMRFQHDVRTYLCLDCRETFQSKSELQKHSGIHLGSKKCPLCVKKTSQSTLQHVQRQQQDLRVSSEGVDPNQHQRDVDPADGSSSQAPREHETNIPQPSTYLCDTCGKDFPSLCRLKRHLQVHTGEQPFLCTDCGKCFTCKGSLKIHQRLHTGERPFACTLCQQRFITNKHLRRHMFTHTREKPFQCSACGKTFKTKQGWSRHQQFRRCYLEKHTRASLQSQTDLQKHPQIGYEEGAQPEEDNMSTTSFENKTSQAHGTSAQSPDSSNVRPTPRQSSKARTCHVCHETFHSAYLMRKHLNSKHDQLPYQCLDCGEHFKRKFNLREHKAKCHSTPSSKAGKCCLCNKTFNSPYLMRKHLKSQHDQLPYQCRDCGFFFKLKFNLKEHKKKCPSLKRHLRVHTGEQNPCMDCGKRFTLKGSLNTHQLLHTEERPFACTLCQERFITNKQLQRHMFTHSKEKPFQC</sequence>
<feature type="domain" description="C2H2-type" evidence="10">
    <location>
        <begin position="505"/>
        <end position="534"/>
    </location>
</feature>
<evidence type="ECO:0000256" key="7">
    <source>
        <dbReference type="ARBA" id="ARBA00023242"/>
    </source>
</evidence>
<dbReference type="GO" id="GO:0005634">
    <property type="term" value="C:nucleus"/>
    <property type="evidence" value="ECO:0007669"/>
    <property type="project" value="UniProtKB-SubCell"/>
</dbReference>
<dbReference type="Pfam" id="PF00096">
    <property type="entry name" value="zf-C2H2"/>
    <property type="match status" value="9"/>
</dbReference>
<reference evidence="12" key="1">
    <citation type="submission" date="2018-06" db="EMBL/GenBank/DDBJ databases">
        <title>Genome assembly of Danube salmon.</title>
        <authorList>
            <person name="Macqueen D.J."/>
            <person name="Gundappa M.K."/>
        </authorList>
    </citation>
    <scope>NUCLEOTIDE SEQUENCE [LARGE SCALE GENOMIC DNA]</scope>
</reference>
<dbReference type="SUPFAM" id="SSF57667">
    <property type="entry name" value="beta-beta-alpha zinc fingers"/>
    <property type="match status" value="12"/>
</dbReference>
<organism evidence="11 12">
    <name type="scientific">Hucho hucho</name>
    <name type="common">huchen</name>
    <dbReference type="NCBI Taxonomy" id="62062"/>
    <lineage>
        <taxon>Eukaryota</taxon>
        <taxon>Metazoa</taxon>
        <taxon>Chordata</taxon>
        <taxon>Craniata</taxon>
        <taxon>Vertebrata</taxon>
        <taxon>Euteleostomi</taxon>
        <taxon>Actinopterygii</taxon>
        <taxon>Neopterygii</taxon>
        <taxon>Teleostei</taxon>
        <taxon>Protacanthopterygii</taxon>
        <taxon>Salmoniformes</taxon>
        <taxon>Salmonidae</taxon>
        <taxon>Salmoninae</taxon>
        <taxon>Hucho</taxon>
    </lineage>
</organism>
<feature type="domain" description="C2H2-type" evidence="10">
    <location>
        <begin position="840"/>
        <end position="868"/>
    </location>
</feature>
<keyword evidence="5 8" id="KW-0863">Zinc-finger</keyword>
<dbReference type="SMART" id="SM00355">
    <property type="entry name" value="ZnF_C2H2"/>
    <property type="match status" value="24"/>
</dbReference>
<dbReference type="Gene3D" id="3.30.160.60">
    <property type="entry name" value="Classic Zinc Finger"/>
    <property type="match status" value="15"/>
</dbReference>
<evidence type="ECO:0000256" key="2">
    <source>
        <dbReference type="ARBA" id="ARBA00006991"/>
    </source>
</evidence>
<dbReference type="PANTHER" id="PTHR24376">
    <property type="entry name" value="ZINC FINGER PROTEIN"/>
    <property type="match status" value="1"/>
</dbReference>
<feature type="domain" description="C2H2-type" evidence="10">
    <location>
        <begin position="1456"/>
        <end position="1483"/>
    </location>
</feature>
<feature type="domain" description="C2H2-type" evidence="10">
    <location>
        <begin position="1007"/>
        <end position="1030"/>
    </location>
</feature>
<evidence type="ECO:0000256" key="6">
    <source>
        <dbReference type="ARBA" id="ARBA00022833"/>
    </source>
</evidence>
<dbReference type="FunFam" id="3.30.160.60:FF:000100">
    <property type="entry name" value="Zinc finger 45-like"/>
    <property type="match status" value="2"/>
</dbReference>
<dbReference type="PROSITE" id="PS00028">
    <property type="entry name" value="ZINC_FINGER_C2H2_1"/>
    <property type="match status" value="11"/>
</dbReference>
<feature type="domain" description="C2H2-type" evidence="10">
    <location>
        <begin position="1181"/>
        <end position="1208"/>
    </location>
</feature>
<dbReference type="GO" id="GO:0000978">
    <property type="term" value="F:RNA polymerase II cis-regulatory region sequence-specific DNA binding"/>
    <property type="evidence" value="ECO:0007669"/>
    <property type="project" value="TreeGrafter"/>
</dbReference>
<keyword evidence="6" id="KW-0862">Zinc</keyword>
<feature type="domain" description="C2H2-type" evidence="10">
    <location>
        <begin position="723"/>
        <end position="750"/>
    </location>
</feature>
<feature type="region of interest" description="Disordered" evidence="9">
    <location>
        <begin position="1077"/>
        <end position="1120"/>
    </location>
</feature>
<dbReference type="PROSITE" id="PS50157">
    <property type="entry name" value="ZINC_FINGER_C2H2_2"/>
    <property type="match status" value="19"/>
</dbReference>
<dbReference type="FunFam" id="3.30.160.60:FF:000446">
    <property type="entry name" value="Zinc finger protein"/>
    <property type="match status" value="1"/>
</dbReference>
<feature type="compositionally biased region" description="Polar residues" evidence="9">
    <location>
        <begin position="1268"/>
        <end position="1303"/>
    </location>
</feature>
<dbReference type="FunFam" id="3.30.160.60:FF:000475">
    <property type="entry name" value="zinc finger protein 32 isoform X1"/>
    <property type="match status" value="1"/>
</dbReference>
<dbReference type="Pfam" id="PF14973">
    <property type="entry name" value="TINF2_N"/>
    <property type="match status" value="1"/>
</dbReference>
<evidence type="ECO:0000259" key="10">
    <source>
        <dbReference type="PROSITE" id="PS50157"/>
    </source>
</evidence>
<dbReference type="STRING" id="62062.ENSHHUP00000054141"/>
<feature type="compositionally biased region" description="Basic and acidic residues" evidence="9">
    <location>
        <begin position="406"/>
        <end position="417"/>
    </location>
</feature>
<feature type="domain" description="C2H2-type" evidence="10">
    <location>
        <begin position="1209"/>
        <end position="1243"/>
    </location>
</feature>
<feature type="region of interest" description="Disordered" evidence="9">
    <location>
        <begin position="355"/>
        <end position="429"/>
    </location>
</feature>
<evidence type="ECO:0000313" key="11">
    <source>
        <dbReference type="Ensembl" id="ENSHHUP00000054141.1"/>
    </source>
</evidence>
<feature type="domain" description="C2H2-type" evidence="10">
    <location>
        <begin position="1428"/>
        <end position="1455"/>
    </location>
</feature>
<dbReference type="GO" id="GO:0001228">
    <property type="term" value="F:DNA-binding transcription activator activity, RNA polymerase II-specific"/>
    <property type="evidence" value="ECO:0007669"/>
    <property type="project" value="TreeGrafter"/>
</dbReference>
<feature type="domain" description="C2H2-type" evidence="10">
    <location>
        <begin position="1035"/>
        <end position="1062"/>
    </location>
</feature>
<evidence type="ECO:0000256" key="4">
    <source>
        <dbReference type="ARBA" id="ARBA00022737"/>
    </source>
</evidence>
<name>A0A4W5NPR7_9TELE</name>
<dbReference type="InterPro" id="IPR029400">
    <property type="entry name" value="TINF2_N"/>
</dbReference>
<feature type="domain" description="C2H2-type" evidence="10">
    <location>
        <begin position="1332"/>
        <end position="1360"/>
    </location>
</feature>
<dbReference type="Pfam" id="PF12874">
    <property type="entry name" value="zf-met"/>
    <property type="match status" value="2"/>
</dbReference>
<proteinExistence type="inferred from homology"/>